<comment type="caution">
    <text evidence="6">The sequence shown here is derived from an EMBL/GenBank/DDBJ whole genome shotgun (WGS) entry which is preliminary data.</text>
</comment>
<dbReference type="PANTHER" id="PTHR23423">
    <property type="entry name" value="ORGANIC SOLUTE TRANSPORTER-RELATED"/>
    <property type="match status" value="1"/>
</dbReference>
<protein>
    <submittedName>
        <fullName evidence="6">Uncharacterized protein</fullName>
    </submittedName>
</protein>
<evidence type="ECO:0000256" key="5">
    <source>
        <dbReference type="SAM" id="Phobius"/>
    </source>
</evidence>
<keyword evidence="7" id="KW-1185">Reference proteome</keyword>
<feature type="transmembrane region" description="Helical" evidence="5">
    <location>
        <begin position="129"/>
        <end position="150"/>
    </location>
</feature>
<name>A0A1R2CX84_9CILI</name>
<evidence type="ECO:0000313" key="6">
    <source>
        <dbReference type="EMBL" id="OMJ93619.1"/>
    </source>
</evidence>
<dbReference type="OrthoDB" id="5348404at2759"/>
<evidence type="ECO:0000313" key="7">
    <source>
        <dbReference type="Proteomes" id="UP000187209"/>
    </source>
</evidence>
<dbReference type="EMBL" id="MPUH01000039">
    <property type="protein sequence ID" value="OMJ93619.1"/>
    <property type="molecule type" value="Genomic_DNA"/>
</dbReference>
<feature type="transmembrane region" description="Helical" evidence="5">
    <location>
        <begin position="206"/>
        <end position="225"/>
    </location>
</feature>
<dbReference type="InterPro" id="IPR005178">
    <property type="entry name" value="Ostalpha/TMEM184C"/>
</dbReference>
<feature type="transmembrane region" description="Helical" evidence="5">
    <location>
        <begin position="37"/>
        <end position="55"/>
    </location>
</feature>
<reference evidence="6 7" key="1">
    <citation type="submission" date="2016-11" db="EMBL/GenBank/DDBJ databases">
        <title>The macronuclear genome of Stentor coeruleus: a giant cell with tiny introns.</title>
        <authorList>
            <person name="Slabodnick M."/>
            <person name="Ruby J.G."/>
            <person name="Reiff S.B."/>
            <person name="Swart E.C."/>
            <person name="Gosai S."/>
            <person name="Prabakaran S."/>
            <person name="Witkowska E."/>
            <person name="Larue G.E."/>
            <person name="Fisher S."/>
            <person name="Freeman R.M."/>
            <person name="Gunawardena J."/>
            <person name="Chu W."/>
            <person name="Stover N.A."/>
            <person name="Gregory B.D."/>
            <person name="Nowacki M."/>
            <person name="Derisi J."/>
            <person name="Roy S.W."/>
            <person name="Marshall W.F."/>
            <person name="Sood P."/>
        </authorList>
    </citation>
    <scope>NUCLEOTIDE SEQUENCE [LARGE SCALE GENOMIC DNA]</scope>
    <source>
        <strain evidence="6">WM001</strain>
    </source>
</reference>
<organism evidence="6 7">
    <name type="scientific">Stentor coeruleus</name>
    <dbReference type="NCBI Taxonomy" id="5963"/>
    <lineage>
        <taxon>Eukaryota</taxon>
        <taxon>Sar</taxon>
        <taxon>Alveolata</taxon>
        <taxon>Ciliophora</taxon>
        <taxon>Postciliodesmatophora</taxon>
        <taxon>Heterotrichea</taxon>
        <taxon>Heterotrichida</taxon>
        <taxon>Stentoridae</taxon>
        <taxon>Stentor</taxon>
    </lineage>
</organism>
<feature type="transmembrane region" description="Helical" evidence="5">
    <location>
        <begin position="162"/>
        <end position="185"/>
    </location>
</feature>
<dbReference type="SMART" id="SM01417">
    <property type="entry name" value="Solute_trans_a"/>
    <property type="match status" value="1"/>
</dbReference>
<dbReference type="Pfam" id="PF03619">
    <property type="entry name" value="Solute_trans_a"/>
    <property type="match status" value="1"/>
</dbReference>
<feature type="transmembrane region" description="Helical" evidence="5">
    <location>
        <begin position="237"/>
        <end position="256"/>
    </location>
</feature>
<dbReference type="Proteomes" id="UP000187209">
    <property type="component" value="Unassembled WGS sequence"/>
</dbReference>
<evidence type="ECO:0000256" key="1">
    <source>
        <dbReference type="ARBA" id="ARBA00004141"/>
    </source>
</evidence>
<dbReference type="GO" id="GO:0016020">
    <property type="term" value="C:membrane"/>
    <property type="evidence" value="ECO:0007669"/>
    <property type="project" value="UniProtKB-SubCell"/>
</dbReference>
<feature type="transmembrane region" description="Helical" evidence="5">
    <location>
        <begin position="75"/>
        <end position="99"/>
    </location>
</feature>
<sequence>MIEHLAMICTTLSLMTSMIQISLHFLNYNNPKLQLHICRIVGMVPVFAVQSYLIVLYPEKSLALSALKDGYEAYVLYLFTQLIIEYTGGEYHLICLLITRKSIKRPWPMDTMKPIQLGEQFYRNVKQGVLQFVFLRPIISVLALILAGWNLYEEGDFSYNKGYLYCSFISNISVSISLYYLVLLYTVTKDSLDKSVFYKFICVKSLVFFSFWQSCAFALLIKTGIFGEENEAARNSIIYQNLLLCVELVIVAYYIWKSFSFKEFLQKEKREYSVIKSVGEVLNVKDILDDARDTFSGVDDELNYSGYTWED</sequence>
<keyword evidence="4 5" id="KW-0472">Membrane</keyword>
<keyword evidence="2 5" id="KW-0812">Transmembrane</keyword>
<comment type="subcellular location">
    <subcellularLocation>
        <location evidence="1">Membrane</location>
        <topology evidence="1">Multi-pass membrane protein</topology>
    </subcellularLocation>
</comment>
<evidence type="ECO:0000256" key="4">
    <source>
        <dbReference type="ARBA" id="ARBA00023136"/>
    </source>
</evidence>
<gene>
    <name evidence="6" type="ORF">SteCoe_3310</name>
</gene>
<evidence type="ECO:0000256" key="2">
    <source>
        <dbReference type="ARBA" id="ARBA00022692"/>
    </source>
</evidence>
<proteinExistence type="predicted"/>
<dbReference type="AlphaFoldDB" id="A0A1R2CX84"/>
<accession>A0A1R2CX84</accession>
<keyword evidence="3 5" id="KW-1133">Transmembrane helix</keyword>
<evidence type="ECO:0000256" key="3">
    <source>
        <dbReference type="ARBA" id="ARBA00022989"/>
    </source>
</evidence>
<feature type="transmembrane region" description="Helical" evidence="5">
    <location>
        <begin position="6"/>
        <end position="25"/>
    </location>
</feature>